<name>A0A9P6ABN4_PLEER</name>
<sequence length="154" mass="17384">MTLCCVLRAALHEYILRDTHFAGTMNQTDAMPLCCVGLRRSWNYQCSSLSFLTRVNTCYPTFKRTICLRQTIIKHISMRATILFLVLWLSSPLPVPWKGIGSLEGPRMVLGHMEGMDGLEEVHSGPYGRVDNRLDRMVVIAGGISERLWGRLAS</sequence>
<gene>
    <name evidence="1" type="ORF">BDN71DRAFT_851395</name>
</gene>
<accession>A0A9P6ABN4</accession>
<protein>
    <submittedName>
        <fullName evidence="1">Uncharacterized protein</fullName>
    </submittedName>
</protein>
<evidence type="ECO:0000313" key="2">
    <source>
        <dbReference type="Proteomes" id="UP000807025"/>
    </source>
</evidence>
<keyword evidence="2" id="KW-1185">Reference proteome</keyword>
<dbReference type="Proteomes" id="UP000807025">
    <property type="component" value="Unassembled WGS sequence"/>
</dbReference>
<dbReference type="AlphaFoldDB" id="A0A9P6ABN4"/>
<evidence type="ECO:0000313" key="1">
    <source>
        <dbReference type="EMBL" id="KAF9501241.1"/>
    </source>
</evidence>
<reference evidence="1" key="1">
    <citation type="submission" date="2020-11" db="EMBL/GenBank/DDBJ databases">
        <authorList>
            <consortium name="DOE Joint Genome Institute"/>
            <person name="Ahrendt S."/>
            <person name="Riley R."/>
            <person name="Andreopoulos W."/>
            <person name="Labutti K."/>
            <person name="Pangilinan J."/>
            <person name="Ruiz-Duenas F.J."/>
            <person name="Barrasa J.M."/>
            <person name="Sanchez-Garcia M."/>
            <person name="Camarero S."/>
            <person name="Miyauchi S."/>
            <person name="Serrano A."/>
            <person name="Linde D."/>
            <person name="Babiker R."/>
            <person name="Drula E."/>
            <person name="Ayuso-Fernandez I."/>
            <person name="Pacheco R."/>
            <person name="Padilla G."/>
            <person name="Ferreira P."/>
            <person name="Barriuso J."/>
            <person name="Kellner H."/>
            <person name="Castanera R."/>
            <person name="Alfaro M."/>
            <person name="Ramirez L."/>
            <person name="Pisabarro A.G."/>
            <person name="Kuo A."/>
            <person name="Tritt A."/>
            <person name="Lipzen A."/>
            <person name="He G."/>
            <person name="Yan M."/>
            <person name="Ng V."/>
            <person name="Cullen D."/>
            <person name="Martin F."/>
            <person name="Rosso M.-N."/>
            <person name="Henrissat B."/>
            <person name="Hibbett D."/>
            <person name="Martinez A.T."/>
            <person name="Grigoriev I.V."/>
        </authorList>
    </citation>
    <scope>NUCLEOTIDE SEQUENCE</scope>
    <source>
        <strain evidence="1">ATCC 90797</strain>
    </source>
</reference>
<organism evidence="1 2">
    <name type="scientific">Pleurotus eryngii</name>
    <name type="common">Boletus of the steppes</name>
    <dbReference type="NCBI Taxonomy" id="5323"/>
    <lineage>
        <taxon>Eukaryota</taxon>
        <taxon>Fungi</taxon>
        <taxon>Dikarya</taxon>
        <taxon>Basidiomycota</taxon>
        <taxon>Agaricomycotina</taxon>
        <taxon>Agaricomycetes</taxon>
        <taxon>Agaricomycetidae</taxon>
        <taxon>Agaricales</taxon>
        <taxon>Pleurotineae</taxon>
        <taxon>Pleurotaceae</taxon>
        <taxon>Pleurotus</taxon>
    </lineage>
</organism>
<comment type="caution">
    <text evidence="1">The sequence shown here is derived from an EMBL/GenBank/DDBJ whole genome shotgun (WGS) entry which is preliminary data.</text>
</comment>
<dbReference type="EMBL" id="MU154524">
    <property type="protein sequence ID" value="KAF9501241.1"/>
    <property type="molecule type" value="Genomic_DNA"/>
</dbReference>
<proteinExistence type="predicted"/>